<name>A0AAE1HHT8_9NEOP</name>
<evidence type="ECO:0000313" key="2">
    <source>
        <dbReference type="EMBL" id="KAK3921594.1"/>
    </source>
</evidence>
<accession>A0AAE1HHT8</accession>
<gene>
    <name evidence="2" type="ORF">KUF71_010766</name>
</gene>
<feature type="region of interest" description="Disordered" evidence="1">
    <location>
        <begin position="945"/>
        <end position="984"/>
    </location>
</feature>
<reference evidence="2" key="1">
    <citation type="submission" date="2021-07" db="EMBL/GenBank/DDBJ databases">
        <authorList>
            <person name="Catto M.A."/>
            <person name="Jacobson A."/>
            <person name="Kennedy G."/>
            <person name="Labadie P."/>
            <person name="Hunt B.G."/>
            <person name="Srinivasan R."/>
        </authorList>
    </citation>
    <scope>NUCLEOTIDE SEQUENCE</scope>
    <source>
        <strain evidence="2">PL_HMW_Pooled</strain>
        <tissue evidence="2">Head</tissue>
    </source>
</reference>
<sequence length="984" mass="111653">MKKILHHFAKAYPAYPNHQTKFCYTVNWLASLDAKILASSENAKSWRSKTPRFGVLRRRTPNIGVFERQDLAFSEDAKILASKDANQFTVYSCNASQLLKKYPVSTVSDHGKGKSRSGLRQKVTESVECPPPSAIATELLGSGNKSSNTSCSHADYITLKCVEVAVANNTAEFEYPTSSRNAADPEESLTFAPLATVRDFNCVESTTVGVSQTMAHEMEQQKLADTDGSMFTLSTPAKPCQALSSTLNSFESKQFGVSTPYNSLSILSCYDSPLENGFSNDGSNTDGFFLDIQTEDQRGLFSNSLDDSLKDTGNNSSAKRCLFNETGCDFPALPESFLPPIEENVDILGVSTLPEIDTEPALNTVEVNNSEGTKSKRQYAQPEKLTKKRNSAPSKWKRNEAQRMLASGKEHLSVNGVLRRARTLQPGCDASCKFLCQQKVTPDERQDIFNQFWKIPTQKEKWDFIGLHLEIHPVKQVNDLTTRTSSRKYFFRIDGEKIKICKLMFLNTLDVCDSLVETTVKKLKMGGYISPDKRQRHHEKSPIVAEAKESVRQHINLIPRMPSHYNRAASNKEYITEHFQSCADMYSAYKEWMSSIYPEKKLATERQYRDVFNSEYNISFFLSKKDVCDECTTWRLTPEEGKAALEENYNKHLDNKKLVHEMVQKDKTLARHKDNKTLCVAHFDYEKNLICPKADTSVFYYKRKLCVSNFTLVDVGKYEDNCYVYDETIARKGSNEVSSFLLHFIERKVEAGIKEFRFYSDNCGGQNKNRNVASLFAYAAAKYNVRIVHTFLEKGHTQWYDNIATAKRSKTHPTRVIEVNQGMILQWNDLSDKLQLVKDTDGQAIPWREIRQISADGTTPHELQFKTDLKEEPQTISTKKVGKPVNFCTFTLQKAYNGPLSISKAKYNDLQHYCSHNHIPVEYHEFYKGINSSDTVQDEVLQIEPAAGRARKRKAVMPKASQPKKRATRKTIVASDDEDDNLDE</sequence>
<dbReference type="AlphaFoldDB" id="A0AAE1HHT8"/>
<feature type="compositionally biased region" description="Acidic residues" evidence="1">
    <location>
        <begin position="975"/>
        <end position="984"/>
    </location>
</feature>
<feature type="region of interest" description="Disordered" evidence="1">
    <location>
        <begin position="108"/>
        <end position="127"/>
    </location>
</feature>
<proteinExistence type="predicted"/>
<organism evidence="2 3">
    <name type="scientific">Frankliniella fusca</name>
    <dbReference type="NCBI Taxonomy" id="407009"/>
    <lineage>
        <taxon>Eukaryota</taxon>
        <taxon>Metazoa</taxon>
        <taxon>Ecdysozoa</taxon>
        <taxon>Arthropoda</taxon>
        <taxon>Hexapoda</taxon>
        <taxon>Insecta</taxon>
        <taxon>Pterygota</taxon>
        <taxon>Neoptera</taxon>
        <taxon>Paraneoptera</taxon>
        <taxon>Thysanoptera</taxon>
        <taxon>Terebrantia</taxon>
        <taxon>Thripoidea</taxon>
        <taxon>Thripidae</taxon>
        <taxon>Frankliniella</taxon>
    </lineage>
</organism>
<protein>
    <submittedName>
        <fullName evidence="2">OX-2 membrane glycoprotein-like protein</fullName>
    </submittedName>
</protein>
<dbReference type="PANTHER" id="PTHR10773">
    <property type="entry name" value="DNA-DIRECTED RNA POLYMERASES I, II, AND III SUBUNIT RPABC2"/>
    <property type="match status" value="1"/>
</dbReference>
<dbReference type="EMBL" id="JAHWGI010001040">
    <property type="protein sequence ID" value="KAK3921594.1"/>
    <property type="molecule type" value="Genomic_DNA"/>
</dbReference>
<evidence type="ECO:0000313" key="3">
    <source>
        <dbReference type="Proteomes" id="UP001219518"/>
    </source>
</evidence>
<keyword evidence="3" id="KW-1185">Reference proteome</keyword>
<evidence type="ECO:0000256" key="1">
    <source>
        <dbReference type="SAM" id="MobiDB-lite"/>
    </source>
</evidence>
<reference evidence="2" key="2">
    <citation type="journal article" date="2023" name="BMC Genomics">
        <title>Pest status, molecular evolution, and epigenetic factors derived from the genome assembly of Frankliniella fusca, a thysanopteran phytovirus vector.</title>
        <authorList>
            <person name="Catto M.A."/>
            <person name="Labadie P.E."/>
            <person name="Jacobson A.L."/>
            <person name="Kennedy G.G."/>
            <person name="Srinivasan R."/>
            <person name="Hunt B.G."/>
        </authorList>
    </citation>
    <scope>NUCLEOTIDE SEQUENCE</scope>
    <source>
        <strain evidence="2">PL_HMW_Pooled</strain>
    </source>
</reference>
<feature type="region of interest" description="Disordered" evidence="1">
    <location>
        <begin position="366"/>
        <end position="394"/>
    </location>
</feature>
<comment type="caution">
    <text evidence="2">The sequence shown here is derived from an EMBL/GenBank/DDBJ whole genome shotgun (WGS) entry which is preliminary data.</text>
</comment>
<dbReference type="Proteomes" id="UP001219518">
    <property type="component" value="Unassembled WGS sequence"/>
</dbReference>
<dbReference type="PANTHER" id="PTHR10773:SF19">
    <property type="match status" value="1"/>
</dbReference>
<feature type="compositionally biased region" description="Basic residues" evidence="1">
    <location>
        <begin position="949"/>
        <end position="969"/>
    </location>
</feature>